<reference evidence="2 3" key="1">
    <citation type="submission" date="2019-05" db="EMBL/GenBank/DDBJ databases">
        <title>Verrucobacter flavum gen. nov., sp. nov. a new member of the family Verrucomicrobiaceae.</title>
        <authorList>
            <person name="Szuroczki S."/>
            <person name="Abbaszade G."/>
            <person name="Szabo A."/>
            <person name="Felfoldi T."/>
            <person name="Schumann P."/>
            <person name="Boka K."/>
            <person name="Keki Z."/>
            <person name="Toumi M."/>
            <person name="Toth E."/>
        </authorList>
    </citation>
    <scope>NUCLEOTIDE SEQUENCE [LARGE SCALE GENOMIC DNA]</scope>
    <source>
        <strain evidence="2 3">MG-N-17</strain>
    </source>
</reference>
<evidence type="ECO:0008006" key="4">
    <source>
        <dbReference type="Google" id="ProtNLM"/>
    </source>
</evidence>
<protein>
    <recommendedName>
        <fullName evidence="4">Outer membrane protein beta-barrel domain-containing protein</fullName>
    </recommendedName>
</protein>
<dbReference type="RefSeq" id="WP_138086752.1">
    <property type="nucleotide sequence ID" value="NZ_VAUV01000009.1"/>
</dbReference>
<comment type="caution">
    <text evidence="2">The sequence shown here is derived from an EMBL/GenBank/DDBJ whole genome shotgun (WGS) entry which is preliminary data.</text>
</comment>
<evidence type="ECO:0000313" key="3">
    <source>
        <dbReference type="Proteomes" id="UP000306196"/>
    </source>
</evidence>
<evidence type="ECO:0000313" key="2">
    <source>
        <dbReference type="EMBL" id="TLD70155.1"/>
    </source>
</evidence>
<gene>
    <name evidence="2" type="ORF">FEM03_13250</name>
</gene>
<dbReference type="Proteomes" id="UP000306196">
    <property type="component" value="Unassembled WGS sequence"/>
</dbReference>
<dbReference type="EMBL" id="VAUV01000009">
    <property type="protein sequence ID" value="TLD70155.1"/>
    <property type="molecule type" value="Genomic_DNA"/>
</dbReference>
<keyword evidence="3" id="KW-1185">Reference proteome</keyword>
<sequence length="404" mass="43532">MTSLKSIVLSSALLAICPLASLCGGTPEVASSKEVIPSSNIKSAWEITIRPYGWLAGMEGTTGIRGYTAETDVAFEDILNNLDMTAALQMEVKHGRWMLLLDGMYLELSAGDDAPGRLLSNANIELTQIMAEAAIGYRLWEGERGYLDLYAGARYMRLDGDIGFEVDSAGVRSLSQDISEKAVTQITSAVRSTVSEVAVEVKSQARQKITAAAETLVNQKISQALENHPNLPKAIDFIRNSSGPVSESVRDLVAARIAEQQADLAVIQEAASAKVSAAKARALEKARRAVTRAEKKLAQRIEQQIEDSIPESVSGSADWVDPIVGFRGQFHFTDRLFAVGRADVGGFGVGSDLAWQAYAGLGWQASSHVSLEMGYRCLDMDYTSGGFTFDTMTSGVIVSLAFKF</sequence>
<feature type="signal peptide" evidence="1">
    <location>
        <begin position="1"/>
        <end position="20"/>
    </location>
</feature>
<evidence type="ECO:0000256" key="1">
    <source>
        <dbReference type="SAM" id="SignalP"/>
    </source>
</evidence>
<dbReference type="InterPro" id="IPR011250">
    <property type="entry name" value="OMP/PagP_B-barrel"/>
</dbReference>
<dbReference type="AlphaFoldDB" id="A0A5R8KDY8"/>
<dbReference type="OrthoDB" id="6555107at2"/>
<dbReference type="SUPFAM" id="SSF56925">
    <property type="entry name" value="OMPA-like"/>
    <property type="match status" value="1"/>
</dbReference>
<feature type="chain" id="PRO_5024406364" description="Outer membrane protein beta-barrel domain-containing protein" evidence="1">
    <location>
        <begin position="21"/>
        <end position="404"/>
    </location>
</feature>
<proteinExistence type="predicted"/>
<keyword evidence="1" id="KW-0732">Signal</keyword>
<name>A0A5R8KDY8_9BACT</name>
<accession>A0A5R8KDY8</accession>
<organism evidence="2 3">
    <name type="scientific">Phragmitibacter flavus</name>
    <dbReference type="NCBI Taxonomy" id="2576071"/>
    <lineage>
        <taxon>Bacteria</taxon>
        <taxon>Pseudomonadati</taxon>
        <taxon>Verrucomicrobiota</taxon>
        <taxon>Verrucomicrobiia</taxon>
        <taxon>Verrucomicrobiales</taxon>
        <taxon>Verrucomicrobiaceae</taxon>
        <taxon>Phragmitibacter</taxon>
    </lineage>
</organism>
<dbReference type="Gene3D" id="2.40.160.20">
    <property type="match status" value="1"/>
</dbReference>